<feature type="region of interest" description="Disordered" evidence="1">
    <location>
        <begin position="232"/>
        <end position="254"/>
    </location>
</feature>
<proteinExistence type="predicted"/>
<accession>A0A3S2UKR7</accession>
<protein>
    <submittedName>
        <fullName evidence="2">Uncharacterized protein</fullName>
    </submittedName>
</protein>
<dbReference type="EMBL" id="SACT01000014">
    <property type="protein sequence ID" value="RVT47676.1"/>
    <property type="molecule type" value="Genomic_DNA"/>
</dbReference>
<evidence type="ECO:0000256" key="1">
    <source>
        <dbReference type="SAM" id="MobiDB-lite"/>
    </source>
</evidence>
<dbReference type="OrthoDB" id="9181228at2"/>
<dbReference type="AlphaFoldDB" id="A0A3S2UKR7"/>
<organism evidence="2 3">
    <name type="scientific">Rubrivivax albus</name>
    <dbReference type="NCBI Taxonomy" id="2499835"/>
    <lineage>
        <taxon>Bacteria</taxon>
        <taxon>Pseudomonadati</taxon>
        <taxon>Pseudomonadota</taxon>
        <taxon>Betaproteobacteria</taxon>
        <taxon>Burkholderiales</taxon>
        <taxon>Sphaerotilaceae</taxon>
        <taxon>Rubrivivax</taxon>
    </lineage>
</organism>
<evidence type="ECO:0000313" key="3">
    <source>
        <dbReference type="Proteomes" id="UP000288178"/>
    </source>
</evidence>
<evidence type="ECO:0000313" key="2">
    <source>
        <dbReference type="EMBL" id="RVT47676.1"/>
    </source>
</evidence>
<name>A0A3S2UKR7_9BURK</name>
<keyword evidence="3" id="KW-1185">Reference proteome</keyword>
<comment type="caution">
    <text evidence="2">The sequence shown here is derived from an EMBL/GenBank/DDBJ whole genome shotgun (WGS) entry which is preliminary data.</text>
</comment>
<gene>
    <name evidence="2" type="ORF">ENE75_23950</name>
</gene>
<dbReference type="Proteomes" id="UP000288178">
    <property type="component" value="Unassembled WGS sequence"/>
</dbReference>
<dbReference type="RefSeq" id="WP_128201483.1">
    <property type="nucleotide sequence ID" value="NZ_SACT01000014.1"/>
</dbReference>
<sequence length="254" mass="28897">MATKPLRSAPKISVQIWRPINDKLTEKIEAACLRRDAYLNKVLEVELPELDQEVTIANSPAAQKYVAERLDTLDRKLVSLTLDPALIERLNDICRRKNIVRDAFFNRLFLLLAGSPKIIDTLYFDDPAWRAEILEQFRGDSAFVDGVFFPLDQEINPLWPMREALRLEADRIGVDSWLNPEGELISVRKSLAGVPMPVSSIYTVLFPEDKFKDVDLRGLNVYYPDSWIPGSEAQKRERSSLDDLLVPLGKPSSS</sequence>
<reference evidence="2 3" key="1">
    <citation type="submission" date="2019-01" db="EMBL/GenBank/DDBJ databases">
        <authorList>
            <person name="Chen W.-M."/>
        </authorList>
    </citation>
    <scope>NUCLEOTIDE SEQUENCE [LARGE SCALE GENOMIC DNA]</scope>
    <source>
        <strain evidence="2 3">ICH-3</strain>
    </source>
</reference>